<proteinExistence type="inferred from homology"/>
<dbReference type="Pfam" id="PF00291">
    <property type="entry name" value="PALP"/>
    <property type="match status" value="1"/>
</dbReference>
<dbReference type="InterPro" id="IPR027278">
    <property type="entry name" value="ACCD_DCysDesulf"/>
</dbReference>
<dbReference type="InterPro" id="IPR001926">
    <property type="entry name" value="TrpB-like_PALP"/>
</dbReference>
<evidence type="ECO:0000256" key="1">
    <source>
        <dbReference type="ARBA" id="ARBA00001933"/>
    </source>
</evidence>
<dbReference type="Proteomes" id="UP000189545">
    <property type="component" value="Chromosome"/>
</dbReference>
<evidence type="ECO:0000256" key="3">
    <source>
        <dbReference type="ARBA" id="ARBA00022898"/>
    </source>
</evidence>
<dbReference type="PANTHER" id="PTHR43780">
    <property type="entry name" value="1-AMINOCYCLOPROPANE-1-CARBOXYLATE DEAMINASE-RELATED"/>
    <property type="match status" value="1"/>
</dbReference>
<comment type="similarity">
    <text evidence="2">Belongs to the ACC deaminase/D-cysteine desulfhydrase family.</text>
</comment>
<dbReference type="RefSeq" id="WP_077751884.1">
    <property type="nucleotide sequence ID" value="NZ_CP014782.1"/>
</dbReference>
<evidence type="ECO:0000313" key="6">
    <source>
        <dbReference type="EMBL" id="AQS36590.1"/>
    </source>
</evidence>
<name>A0A1S6HM45_9GAMM</name>
<evidence type="ECO:0000256" key="4">
    <source>
        <dbReference type="PIRSR" id="PIRSR006278-2"/>
    </source>
</evidence>
<dbReference type="EMBL" id="CP014782">
    <property type="protein sequence ID" value="AQS36590.1"/>
    <property type="molecule type" value="Genomic_DNA"/>
</dbReference>
<protein>
    <submittedName>
        <fullName evidence="6">1-aminocyclopropane-1-carboxylate deaminase</fullName>
        <ecNumber evidence="6">3.5.99.7</ecNumber>
    </submittedName>
</protein>
<dbReference type="PANTHER" id="PTHR43780:SF2">
    <property type="entry name" value="1-AMINOCYCLOPROPANE-1-CARBOXYLATE DEAMINASE-RELATED"/>
    <property type="match status" value="1"/>
</dbReference>
<reference evidence="6 7" key="1">
    <citation type="submission" date="2016-03" db="EMBL/GenBank/DDBJ databases">
        <title>Complete genome sequence of Shewanella psychrophila WP2, a deep sea bacterium isolated from west Pacific sediment.</title>
        <authorList>
            <person name="Xu G."/>
            <person name="Jian H."/>
        </authorList>
    </citation>
    <scope>NUCLEOTIDE SEQUENCE [LARGE SCALE GENOMIC DNA]</scope>
    <source>
        <strain evidence="6 7">WP2</strain>
    </source>
</reference>
<gene>
    <name evidence="6" type="ORF">Sps_01424</name>
</gene>
<comment type="cofactor">
    <cofactor evidence="1">
        <name>pyridoxal 5'-phosphate</name>
        <dbReference type="ChEBI" id="CHEBI:597326"/>
    </cofactor>
</comment>
<dbReference type="STRING" id="225848.Sps_01424"/>
<dbReference type="EC" id="3.5.99.7" evidence="6"/>
<feature type="domain" description="Tryptophan synthase beta chain-like PALP" evidence="5">
    <location>
        <begin position="14"/>
        <end position="227"/>
    </location>
</feature>
<evidence type="ECO:0000313" key="7">
    <source>
        <dbReference type="Proteomes" id="UP000189545"/>
    </source>
</evidence>
<accession>A0A1S6HM45</accession>
<dbReference type="KEGG" id="spsw:Sps_01424"/>
<dbReference type="Gene3D" id="3.40.50.1100">
    <property type="match status" value="2"/>
</dbReference>
<dbReference type="AlphaFoldDB" id="A0A1S6HM45"/>
<dbReference type="GO" id="GO:0008660">
    <property type="term" value="F:1-aminocyclopropane-1-carboxylate deaminase activity"/>
    <property type="evidence" value="ECO:0007669"/>
    <property type="project" value="UniProtKB-EC"/>
</dbReference>
<dbReference type="InterPro" id="IPR036052">
    <property type="entry name" value="TrpB-like_PALP_sf"/>
</dbReference>
<dbReference type="GO" id="GO:0019148">
    <property type="term" value="F:D-cysteine desulfhydrase activity"/>
    <property type="evidence" value="ECO:0007669"/>
    <property type="project" value="TreeGrafter"/>
</dbReference>
<organism evidence="6 7">
    <name type="scientific">Shewanella psychrophila</name>
    <dbReference type="NCBI Taxonomy" id="225848"/>
    <lineage>
        <taxon>Bacteria</taxon>
        <taxon>Pseudomonadati</taxon>
        <taxon>Pseudomonadota</taxon>
        <taxon>Gammaproteobacteria</taxon>
        <taxon>Alteromonadales</taxon>
        <taxon>Shewanellaceae</taxon>
        <taxon>Shewanella</taxon>
    </lineage>
</organism>
<dbReference type="SUPFAM" id="SSF53686">
    <property type="entry name" value="Tryptophan synthase beta subunit-like PLP-dependent enzymes"/>
    <property type="match status" value="1"/>
</dbReference>
<dbReference type="OrthoDB" id="9801249at2"/>
<evidence type="ECO:0000259" key="5">
    <source>
        <dbReference type="Pfam" id="PF00291"/>
    </source>
</evidence>
<feature type="modified residue" description="N6-(pyridoxal phosphate)lysine" evidence="4">
    <location>
        <position position="34"/>
    </location>
</feature>
<sequence length="313" mass="35334">MKLSHTPVDTIEMFNRDIFVKRDDLLHPEFSGNKARKFAYFLEHDFPGVCKLIGYGSPQANSLYSMSALAKLKGWSLEFYVDHIASHIKKNPSGNYGAALANGARVISLDTLDNSEGRDTYTYIQEVVQPHEANVVFVPEGGRCEYAEFGVSKLAEEIVQWADENELHHLVVFLPSGTGTTALYINKYFVEQGISIRVLTCAAVGGSAYLTQQFTELSDNPKHHPEIVTLEKKYHFGKLYPEFYEMWKTLSLSGIAFELLYDPLGWLALEHYLNLSAEDVPILYLHQGGLLGNETMLPRYTRKYGDEMVNCSN</sequence>
<keyword evidence="3 4" id="KW-0663">Pyridoxal phosphate</keyword>
<evidence type="ECO:0000256" key="2">
    <source>
        <dbReference type="ARBA" id="ARBA00008639"/>
    </source>
</evidence>
<keyword evidence="7" id="KW-1185">Reference proteome</keyword>
<keyword evidence="6" id="KW-0378">Hydrolase</keyword>